<dbReference type="GO" id="GO:0016020">
    <property type="term" value="C:membrane"/>
    <property type="evidence" value="ECO:0007669"/>
    <property type="project" value="UniProtKB-SubCell"/>
</dbReference>
<keyword evidence="6" id="KW-0808">Transferase</keyword>
<reference evidence="13" key="1">
    <citation type="submission" date="2019-05" db="EMBL/GenBank/DDBJ databases">
        <title>Annotation for the trematode Paragonimus heterotremus.</title>
        <authorList>
            <person name="Choi Y.-J."/>
        </authorList>
    </citation>
    <scope>NUCLEOTIDE SEQUENCE</scope>
    <source>
        <strain evidence="13">LC</strain>
    </source>
</reference>
<dbReference type="GO" id="GO:0016263">
    <property type="term" value="F:glycoprotein-N-acetylgalactosamine 3-beta-galactosyltransferase activity"/>
    <property type="evidence" value="ECO:0007669"/>
    <property type="project" value="UniProtKB-EC"/>
</dbReference>
<dbReference type="Proteomes" id="UP000748531">
    <property type="component" value="Unassembled WGS sequence"/>
</dbReference>
<gene>
    <name evidence="13" type="ORF">PHET_06502</name>
</gene>
<evidence type="ECO:0000256" key="8">
    <source>
        <dbReference type="ARBA" id="ARBA00022741"/>
    </source>
</evidence>
<comment type="pathway">
    <text evidence="2">Protein modification; protein glycosylation.</text>
</comment>
<keyword evidence="7" id="KW-0812">Transmembrane</keyword>
<evidence type="ECO:0000256" key="11">
    <source>
        <dbReference type="ARBA" id="ARBA00023136"/>
    </source>
</evidence>
<evidence type="ECO:0000256" key="10">
    <source>
        <dbReference type="ARBA" id="ARBA00022989"/>
    </source>
</evidence>
<dbReference type="PANTHER" id="PTHR23033:SF8">
    <property type="entry name" value="HEXOSYLTRANSFERASE"/>
    <property type="match status" value="1"/>
</dbReference>
<keyword evidence="11" id="KW-0472">Membrane</keyword>
<keyword evidence="10" id="KW-1133">Transmembrane helix</keyword>
<evidence type="ECO:0000313" key="14">
    <source>
        <dbReference type="Proteomes" id="UP000748531"/>
    </source>
</evidence>
<evidence type="ECO:0000256" key="2">
    <source>
        <dbReference type="ARBA" id="ARBA00004922"/>
    </source>
</evidence>
<evidence type="ECO:0000256" key="4">
    <source>
        <dbReference type="ARBA" id="ARBA00012557"/>
    </source>
</evidence>
<evidence type="ECO:0000256" key="5">
    <source>
        <dbReference type="ARBA" id="ARBA00022676"/>
    </source>
</evidence>
<evidence type="ECO:0000256" key="3">
    <source>
        <dbReference type="ARBA" id="ARBA00006462"/>
    </source>
</evidence>
<evidence type="ECO:0000259" key="12">
    <source>
        <dbReference type="Pfam" id="PF02434"/>
    </source>
</evidence>
<comment type="similarity">
    <text evidence="3">Belongs to the glycosyltransferase 31 family. Beta3-Gal-T subfamily.</text>
</comment>
<keyword evidence="5" id="KW-0328">Glycosyltransferase</keyword>
<dbReference type="GO" id="GO:0000166">
    <property type="term" value="F:nucleotide binding"/>
    <property type="evidence" value="ECO:0007669"/>
    <property type="project" value="UniProtKB-KW"/>
</dbReference>
<dbReference type="EC" id="2.4.1.122" evidence="4"/>
<dbReference type="InterPro" id="IPR026050">
    <property type="entry name" value="C1GALT1/C1GALT1_chp1"/>
</dbReference>
<dbReference type="InterPro" id="IPR003378">
    <property type="entry name" value="Fringe-like_glycosylTrfase"/>
</dbReference>
<dbReference type="Gene3D" id="3.90.550.50">
    <property type="match status" value="1"/>
</dbReference>
<evidence type="ECO:0000256" key="6">
    <source>
        <dbReference type="ARBA" id="ARBA00022679"/>
    </source>
</evidence>
<keyword evidence="9" id="KW-0735">Signal-anchor</keyword>
<name>A0A8J4WGE0_9TREM</name>
<evidence type="ECO:0000313" key="13">
    <source>
        <dbReference type="EMBL" id="KAF5400418.1"/>
    </source>
</evidence>
<keyword evidence="8" id="KW-0547">Nucleotide-binding</keyword>
<evidence type="ECO:0000256" key="1">
    <source>
        <dbReference type="ARBA" id="ARBA00004606"/>
    </source>
</evidence>
<comment type="subcellular location">
    <subcellularLocation>
        <location evidence="1">Membrane</location>
        <topology evidence="1">Single-pass type II membrane protein</topology>
    </subcellularLocation>
</comment>
<sequence length="203" mass="23223">MYGCGLSVSAAVSTENRTQLWNKTKFSVIYAATQYGRPFDYLFKADDDTYVIVENLRKLLHGLPKNQSMIIGRRFKPFVQQGYLSGGAGYVISRMAVDKIAHDVQIGQCAQAVGVTIVDSLDAKGLERFHPFSVFDMFSWDENGPKSWLKLYNYHELSVGQRCCSNYSITFHQIGPSEMFTYDFLLYRIHTVFNKEEHDLSEK</sequence>
<organism evidence="13 14">
    <name type="scientific">Paragonimus heterotremus</name>
    <dbReference type="NCBI Taxonomy" id="100268"/>
    <lineage>
        <taxon>Eukaryota</taxon>
        <taxon>Metazoa</taxon>
        <taxon>Spiralia</taxon>
        <taxon>Lophotrochozoa</taxon>
        <taxon>Platyhelminthes</taxon>
        <taxon>Trematoda</taxon>
        <taxon>Digenea</taxon>
        <taxon>Plagiorchiida</taxon>
        <taxon>Troglotremata</taxon>
        <taxon>Troglotrematidae</taxon>
        <taxon>Paragonimus</taxon>
    </lineage>
</organism>
<dbReference type="Pfam" id="PF02434">
    <property type="entry name" value="Fringe"/>
    <property type="match status" value="1"/>
</dbReference>
<keyword evidence="14" id="KW-1185">Reference proteome</keyword>
<evidence type="ECO:0000256" key="9">
    <source>
        <dbReference type="ARBA" id="ARBA00022968"/>
    </source>
</evidence>
<accession>A0A8J4WGE0</accession>
<protein>
    <recommendedName>
        <fullName evidence="4">N-acetylgalactosaminide beta-1,3-galactosyltransferase</fullName>
        <ecNumber evidence="4">2.4.1.122</ecNumber>
    </recommendedName>
</protein>
<evidence type="ECO:0000256" key="7">
    <source>
        <dbReference type="ARBA" id="ARBA00022692"/>
    </source>
</evidence>
<feature type="domain" description="Fringe-like glycosyltransferase" evidence="12">
    <location>
        <begin position="40"/>
        <end position="112"/>
    </location>
</feature>
<dbReference type="EMBL" id="LUCH01003204">
    <property type="protein sequence ID" value="KAF5400418.1"/>
    <property type="molecule type" value="Genomic_DNA"/>
</dbReference>
<dbReference type="PANTHER" id="PTHR23033">
    <property type="entry name" value="BETA1,3-GALACTOSYLTRANSFERASE"/>
    <property type="match status" value="1"/>
</dbReference>
<dbReference type="AlphaFoldDB" id="A0A8J4WGE0"/>
<comment type="caution">
    <text evidence="13">The sequence shown here is derived from an EMBL/GenBank/DDBJ whole genome shotgun (WGS) entry which is preliminary data.</text>
</comment>
<dbReference type="OrthoDB" id="414175at2759"/>
<proteinExistence type="inferred from homology"/>